<feature type="region of interest" description="Disordered" evidence="1">
    <location>
        <begin position="1"/>
        <end position="35"/>
    </location>
</feature>
<dbReference type="EMBL" id="JAAMPC010000005">
    <property type="protein sequence ID" value="KAG2313502.1"/>
    <property type="molecule type" value="Genomic_DNA"/>
</dbReference>
<proteinExistence type="predicted"/>
<protein>
    <submittedName>
        <fullName evidence="2">Uncharacterized protein</fullName>
    </submittedName>
</protein>
<evidence type="ECO:0000313" key="2">
    <source>
        <dbReference type="EMBL" id="KAG2313502.1"/>
    </source>
</evidence>
<keyword evidence="3" id="KW-1185">Reference proteome</keyword>
<evidence type="ECO:0000256" key="1">
    <source>
        <dbReference type="SAM" id="MobiDB-lite"/>
    </source>
</evidence>
<reference evidence="2 3" key="1">
    <citation type="submission" date="2020-02" db="EMBL/GenBank/DDBJ databases">
        <authorList>
            <person name="Ma Q."/>
            <person name="Huang Y."/>
            <person name="Song X."/>
            <person name="Pei D."/>
        </authorList>
    </citation>
    <scope>NUCLEOTIDE SEQUENCE [LARGE SCALE GENOMIC DNA]</scope>
    <source>
        <strain evidence="2">Sxm20200214</strain>
        <tissue evidence="2">Leaf</tissue>
    </source>
</reference>
<name>A0A8X7VLQ1_BRACI</name>
<dbReference type="AlphaFoldDB" id="A0A8X7VLQ1"/>
<evidence type="ECO:0000313" key="3">
    <source>
        <dbReference type="Proteomes" id="UP000886595"/>
    </source>
</evidence>
<dbReference type="Proteomes" id="UP000886595">
    <property type="component" value="Unassembled WGS sequence"/>
</dbReference>
<sequence length="80" mass="9045">MTLDTPWIRAEGTSQVRKLSPAEPTRNPQRTGRGIMDTDSLIIETLILADYPRESMYARDLALTNTPIISMPRDRNMLNG</sequence>
<accession>A0A8X7VLQ1</accession>
<comment type="caution">
    <text evidence="2">The sequence shown here is derived from an EMBL/GenBank/DDBJ whole genome shotgun (WGS) entry which is preliminary data.</text>
</comment>
<organism evidence="2 3">
    <name type="scientific">Brassica carinata</name>
    <name type="common">Ethiopian mustard</name>
    <name type="synonym">Abyssinian cabbage</name>
    <dbReference type="NCBI Taxonomy" id="52824"/>
    <lineage>
        <taxon>Eukaryota</taxon>
        <taxon>Viridiplantae</taxon>
        <taxon>Streptophyta</taxon>
        <taxon>Embryophyta</taxon>
        <taxon>Tracheophyta</taxon>
        <taxon>Spermatophyta</taxon>
        <taxon>Magnoliopsida</taxon>
        <taxon>eudicotyledons</taxon>
        <taxon>Gunneridae</taxon>
        <taxon>Pentapetalae</taxon>
        <taxon>rosids</taxon>
        <taxon>malvids</taxon>
        <taxon>Brassicales</taxon>
        <taxon>Brassicaceae</taxon>
        <taxon>Brassiceae</taxon>
        <taxon>Brassica</taxon>
    </lineage>
</organism>
<gene>
    <name evidence="2" type="ORF">Bca52824_025059</name>
</gene>